<organism evidence="2 3">
    <name type="scientific">Pyrus ussuriensis x Pyrus communis</name>
    <dbReference type="NCBI Taxonomy" id="2448454"/>
    <lineage>
        <taxon>Eukaryota</taxon>
        <taxon>Viridiplantae</taxon>
        <taxon>Streptophyta</taxon>
        <taxon>Embryophyta</taxon>
        <taxon>Tracheophyta</taxon>
        <taxon>Spermatophyta</taxon>
        <taxon>Magnoliopsida</taxon>
        <taxon>eudicotyledons</taxon>
        <taxon>Gunneridae</taxon>
        <taxon>Pentapetalae</taxon>
        <taxon>rosids</taxon>
        <taxon>fabids</taxon>
        <taxon>Rosales</taxon>
        <taxon>Rosaceae</taxon>
        <taxon>Amygdaloideae</taxon>
        <taxon>Maleae</taxon>
        <taxon>Pyrus</taxon>
    </lineage>
</organism>
<proteinExistence type="predicted"/>
<keyword evidence="3" id="KW-1185">Reference proteome</keyword>
<evidence type="ECO:0000259" key="1">
    <source>
        <dbReference type="Pfam" id="PF17800"/>
    </source>
</evidence>
<dbReference type="Proteomes" id="UP000327157">
    <property type="component" value="Chromosome 8"/>
</dbReference>
<dbReference type="InterPro" id="IPR041232">
    <property type="entry name" value="NPL"/>
</dbReference>
<dbReference type="OrthoDB" id="2019803at2759"/>
<reference evidence="2 3" key="1">
    <citation type="submission" date="2019-09" db="EMBL/GenBank/DDBJ databases">
        <authorList>
            <person name="Ou C."/>
        </authorList>
    </citation>
    <scope>NUCLEOTIDE SEQUENCE [LARGE SCALE GENOMIC DNA]</scope>
    <source>
        <strain evidence="2">S2</strain>
        <tissue evidence="2">Leaf</tissue>
    </source>
</reference>
<dbReference type="Pfam" id="PF17800">
    <property type="entry name" value="NPL"/>
    <property type="match status" value="1"/>
</dbReference>
<reference evidence="2 3" key="3">
    <citation type="submission" date="2019-11" db="EMBL/GenBank/DDBJ databases">
        <title>A de novo genome assembly of a pear dwarfing rootstock.</title>
        <authorList>
            <person name="Wang F."/>
            <person name="Wang J."/>
            <person name="Li S."/>
            <person name="Zhang Y."/>
            <person name="Fang M."/>
            <person name="Ma L."/>
            <person name="Zhao Y."/>
            <person name="Jiang S."/>
        </authorList>
    </citation>
    <scope>NUCLEOTIDE SEQUENCE [LARGE SCALE GENOMIC DNA]</scope>
    <source>
        <strain evidence="2">S2</strain>
        <tissue evidence="2">Leaf</tissue>
    </source>
</reference>
<dbReference type="Gene3D" id="2.60.120.340">
    <property type="entry name" value="Nucleoplasmin core domain"/>
    <property type="match status" value="1"/>
</dbReference>
<dbReference type="AlphaFoldDB" id="A0A5N5HMX7"/>
<accession>A0A5N5HMX7</accession>
<comment type="caution">
    <text evidence="2">The sequence shown here is derived from an EMBL/GenBank/DDBJ whole genome shotgun (WGS) entry which is preliminary data.</text>
</comment>
<protein>
    <submittedName>
        <fullName evidence="2">Histone deacetylase HDT1-like</fullName>
    </submittedName>
</protein>
<sequence length="156" mass="17774">MVGKPLSVVPKKDHIIYLSQVCLGEAAGDDQGAVCVETGEQKIVLGNLSSEKIPQMPVDLVFKNEFVLAHNIKNKKSNSDDMYDSSERENSEFAEYFRDFHNLREIRKERNIPGKNDKSSDDHLNRFWQYGILKRDQSAGSHDSFFMDDGDEDANM</sequence>
<evidence type="ECO:0000313" key="2">
    <source>
        <dbReference type="EMBL" id="KAB2629279.1"/>
    </source>
</evidence>
<reference evidence="3" key="2">
    <citation type="submission" date="2019-10" db="EMBL/GenBank/DDBJ databases">
        <title>A de novo genome assembly of a pear dwarfing rootstock.</title>
        <authorList>
            <person name="Wang F."/>
            <person name="Wang J."/>
            <person name="Li S."/>
            <person name="Zhang Y."/>
            <person name="Fang M."/>
            <person name="Ma L."/>
            <person name="Zhao Y."/>
            <person name="Jiang S."/>
        </authorList>
    </citation>
    <scope>NUCLEOTIDE SEQUENCE [LARGE SCALE GENOMIC DNA]</scope>
</reference>
<evidence type="ECO:0000313" key="3">
    <source>
        <dbReference type="Proteomes" id="UP000327157"/>
    </source>
</evidence>
<dbReference type="EMBL" id="SMOL01000148">
    <property type="protein sequence ID" value="KAB2629279.1"/>
    <property type="molecule type" value="Genomic_DNA"/>
</dbReference>
<name>A0A5N5HMX7_9ROSA</name>
<gene>
    <name evidence="2" type="ORF">D8674_034074</name>
</gene>
<feature type="domain" description="Nucleoplasmin-like" evidence="1">
    <location>
        <begin position="3"/>
        <end position="73"/>
    </location>
</feature>